<evidence type="ECO:0008006" key="3">
    <source>
        <dbReference type="Google" id="ProtNLM"/>
    </source>
</evidence>
<dbReference type="AlphaFoldDB" id="A0A917CS76"/>
<keyword evidence="2" id="KW-1185">Reference proteome</keyword>
<dbReference type="RefSeq" id="WP_188543165.1">
    <property type="nucleotide sequence ID" value="NZ_BMCU01000001.1"/>
</dbReference>
<reference evidence="1" key="1">
    <citation type="journal article" date="2014" name="Int. J. Syst. Evol. Microbiol.">
        <title>Complete genome sequence of Corynebacterium casei LMG S-19264T (=DSM 44701T), isolated from a smear-ripened cheese.</title>
        <authorList>
            <consortium name="US DOE Joint Genome Institute (JGI-PGF)"/>
            <person name="Walter F."/>
            <person name="Albersmeier A."/>
            <person name="Kalinowski J."/>
            <person name="Ruckert C."/>
        </authorList>
    </citation>
    <scope>NUCLEOTIDE SEQUENCE</scope>
    <source>
        <strain evidence="1">CCM 7905</strain>
    </source>
</reference>
<gene>
    <name evidence="1" type="ORF">GCM10007304_05690</name>
</gene>
<reference evidence="1" key="2">
    <citation type="submission" date="2020-09" db="EMBL/GenBank/DDBJ databases">
        <authorList>
            <person name="Sun Q."/>
            <person name="Sedlacek I."/>
        </authorList>
    </citation>
    <scope>NUCLEOTIDE SEQUENCE</scope>
    <source>
        <strain evidence="1">CCM 7905</strain>
    </source>
</reference>
<dbReference type="InterPro" id="IPR036388">
    <property type="entry name" value="WH-like_DNA-bd_sf"/>
</dbReference>
<comment type="caution">
    <text evidence="1">The sequence shown here is derived from an EMBL/GenBank/DDBJ whole genome shotgun (WGS) entry which is preliminary data.</text>
</comment>
<organism evidence="1 2">
    <name type="scientific">Rhodococcoides trifolii</name>
    <dbReference type="NCBI Taxonomy" id="908250"/>
    <lineage>
        <taxon>Bacteria</taxon>
        <taxon>Bacillati</taxon>
        <taxon>Actinomycetota</taxon>
        <taxon>Actinomycetes</taxon>
        <taxon>Mycobacteriales</taxon>
        <taxon>Nocardiaceae</taxon>
        <taxon>Rhodococcoides</taxon>
    </lineage>
</organism>
<dbReference type="Gene3D" id="1.10.10.10">
    <property type="entry name" value="Winged helix-like DNA-binding domain superfamily/Winged helix DNA-binding domain"/>
    <property type="match status" value="1"/>
</dbReference>
<proteinExistence type="predicted"/>
<sequence length="177" mass="19550">MRFDNATLDGIIAGLITFTFRAWDRPRVLVGTQLRTRRGVVEVTSVDKVGRVSRADALAAGFASLTDLKEFLAKKGGDTYRIGLVFAGEDHRIALRESTDVGGLDEALSHKPWAMDILYAIDAQPAVLSTIIADQFGWERAPFKRRVRQLKELGLTESLEVGYRISPRGKAYLASKA</sequence>
<evidence type="ECO:0000313" key="1">
    <source>
        <dbReference type="EMBL" id="GGF94699.1"/>
    </source>
</evidence>
<protein>
    <recommendedName>
        <fullName evidence="3">ASCH domain-containing protein</fullName>
    </recommendedName>
</protein>
<dbReference type="Proteomes" id="UP000654257">
    <property type="component" value="Unassembled WGS sequence"/>
</dbReference>
<accession>A0A917CS76</accession>
<name>A0A917CS76_9NOCA</name>
<evidence type="ECO:0000313" key="2">
    <source>
        <dbReference type="Proteomes" id="UP000654257"/>
    </source>
</evidence>
<dbReference type="EMBL" id="BMCU01000001">
    <property type="protein sequence ID" value="GGF94699.1"/>
    <property type="molecule type" value="Genomic_DNA"/>
</dbReference>